<dbReference type="EMBL" id="HACG01000563">
    <property type="protein sequence ID" value="CEK47428.1"/>
    <property type="molecule type" value="Transcribed_RNA"/>
</dbReference>
<dbReference type="AlphaFoldDB" id="A0A0B6XU83"/>
<evidence type="ECO:0000259" key="1">
    <source>
        <dbReference type="PROSITE" id="PS51340"/>
    </source>
</evidence>
<feature type="non-terminal residue" evidence="2">
    <location>
        <position position="1"/>
    </location>
</feature>
<evidence type="ECO:0000313" key="2">
    <source>
        <dbReference type="EMBL" id="CEK47428.1"/>
    </source>
</evidence>
<sequence>PVSVETFRPNIIISGTEALDEKNWDMIYIGNEAALEKKAFNFKLIEDPFDVKNMEWRHESVPHDEVSGAVCIPCS</sequence>
<dbReference type="GO" id="GO:0003824">
    <property type="term" value="F:catalytic activity"/>
    <property type="evidence" value="ECO:0007669"/>
    <property type="project" value="InterPro"/>
</dbReference>
<feature type="domain" description="MOSC" evidence="1">
    <location>
        <begin position="1"/>
        <end position="75"/>
    </location>
</feature>
<organism evidence="2">
    <name type="scientific">Arion vulgaris</name>
    <dbReference type="NCBI Taxonomy" id="1028688"/>
    <lineage>
        <taxon>Eukaryota</taxon>
        <taxon>Metazoa</taxon>
        <taxon>Spiralia</taxon>
        <taxon>Lophotrochozoa</taxon>
        <taxon>Mollusca</taxon>
        <taxon>Gastropoda</taxon>
        <taxon>Heterobranchia</taxon>
        <taxon>Euthyneura</taxon>
        <taxon>Panpulmonata</taxon>
        <taxon>Eupulmonata</taxon>
        <taxon>Stylommatophora</taxon>
        <taxon>Helicina</taxon>
        <taxon>Arionoidea</taxon>
        <taxon>Arionidae</taxon>
        <taxon>Arion</taxon>
    </lineage>
</organism>
<dbReference type="PROSITE" id="PS51340">
    <property type="entry name" value="MOSC"/>
    <property type="match status" value="1"/>
</dbReference>
<reference evidence="2" key="1">
    <citation type="submission" date="2014-12" db="EMBL/GenBank/DDBJ databases">
        <title>Insight into the proteome of Arion vulgaris.</title>
        <authorList>
            <person name="Aradska J."/>
            <person name="Bulat T."/>
            <person name="Smidak R."/>
            <person name="Sarate P."/>
            <person name="Gangsoo J."/>
            <person name="Sialana F."/>
            <person name="Bilban M."/>
            <person name="Lubec G."/>
        </authorList>
    </citation>
    <scope>NUCLEOTIDE SEQUENCE</scope>
    <source>
        <tissue evidence="2">Skin</tissue>
    </source>
</reference>
<dbReference type="InterPro" id="IPR005302">
    <property type="entry name" value="MoCF_Sase_C"/>
</dbReference>
<dbReference type="GO" id="GO:0030151">
    <property type="term" value="F:molybdenum ion binding"/>
    <property type="evidence" value="ECO:0007669"/>
    <property type="project" value="InterPro"/>
</dbReference>
<feature type="non-terminal residue" evidence="2">
    <location>
        <position position="75"/>
    </location>
</feature>
<proteinExistence type="predicted"/>
<dbReference type="GO" id="GO:0030170">
    <property type="term" value="F:pyridoxal phosphate binding"/>
    <property type="evidence" value="ECO:0007669"/>
    <property type="project" value="InterPro"/>
</dbReference>
<protein>
    <recommendedName>
        <fullName evidence="1">MOSC domain-containing protein</fullName>
    </recommendedName>
</protein>
<accession>A0A0B6XU83</accession>
<gene>
    <name evidence="2" type="primary">ORF1344</name>
</gene>
<name>A0A0B6XU83_9EUPU</name>